<dbReference type="FunFam" id="2.10.25.10:FF:000628">
    <property type="entry name" value="Wall-associated receptor kinase 2"/>
    <property type="match status" value="1"/>
</dbReference>
<dbReference type="Pfam" id="PF07645">
    <property type="entry name" value="EGF_CA"/>
    <property type="match status" value="1"/>
</dbReference>
<evidence type="ECO:0000313" key="23">
    <source>
        <dbReference type="EMBL" id="KAJ0199311.1"/>
    </source>
</evidence>
<keyword evidence="11 19" id="KW-0067">ATP-binding</keyword>
<dbReference type="PANTHER" id="PTHR27005:SF407">
    <property type="entry name" value="PROTEIN KINASE DOMAIN-CONTAINING PROTEIN"/>
    <property type="match status" value="1"/>
</dbReference>
<dbReference type="AlphaFoldDB" id="A0A9R1X4T9"/>
<protein>
    <recommendedName>
        <fullName evidence="22">Protein kinase domain-containing protein</fullName>
    </recommendedName>
</protein>
<dbReference type="SMART" id="SM00181">
    <property type="entry name" value="EGF"/>
    <property type="match status" value="2"/>
</dbReference>
<evidence type="ECO:0000256" key="15">
    <source>
        <dbReference type="ARBA" id="ARBA00023180"/>
    </source>
</evidence>
<dbReference type="InterPro" id="IPR049883">
    <property type="entry name" value="NOTCH1_EGF-like"/>
</dbReference>
<evidence type="ECO:0000256" key="7">
    <source>
        <dbReference type="ARBA" id="ARBA00022729"/>
    </source>
</evidence>
<dbReference type="Pfam" id="PF13947">
    <property type="entry name" value="GUB_WAK_bind"/>
    <property type="match status" value="1"/>
</dbReference>
<evidence type="ECO:0000313" key="24">
    <source>
        <dbReference type="Proteomes" id="UP000235145"/>
    </source>
</evidence>
<dbReference type="Pfam" id="PF00069">
    <property type="entry name" value="Pkinase"/>
    <property type="match status" value="1"/>
</dbReference>
<proteinExistence type="predicted"/>
<keyword evidence="5" id="KW-0808">Transferase</keyword>
<feature type="transmembrane region" description="Helical" evidence="20">
    <location>
        <begin position="351"/>
        <end position="373"/>
    </location>
</feature>
<dbReference type="PROSITE" id="PS01187">
    <property type="entry name" value="EGF_CA"/>
    <property type="match status" value="1"/>
</dbReference>
<evidence type="ECO:0000256" key="10">
    <source>
        <dbReference type="ARBA" id="ARBA00022777"/>
    </source>
</evidence>
<dbReference type="FunFam" id="1.10.510.10:FF:000084">
    <property type="entry name" value="Wall-associated receptor kinase 2"/>
    <property type="match status" value="1"/>
</dbReference>
<dbReference type="GO" id="GO:0004674">
    <property type="term" value="F:protein serine/threonine kinase activity"/>
    <property type="evidence" value="ECO:0007669"/>
    <property type="project" value="UniProtKB-KW"/>
</dbReference>
<comment type="subcellular location">
    <subcellularLocation>
        <location evidence="1">Membrane</location>
        <topology evidence="1">Single-pass type I membrane protein</topology>
    </subcellularLocation>
</comment>
<evidence type="ECO:0000256" key="4">
    <source>
        <dbReference type="ARBA" id="ARBA00022553"/>
    </source>
</evidence>
<evidence type="ECO:0000256" key="19">
    <source>
        <dbReference type="PROSITE-ProRule" id="PRU10141"/>
    </source>
</evidence>
<keyword evidence="7 21" id="KW-0732">Signal</keyword>
<gene>
    <name evidence="23" type="ORF">LSAT_V11C600337580</name>
</gene>
<dbReference type="FunFam" id="2.10.25.10:FF:000038">
    <property type="entry name" value="Fibrillin 2"/>
    <property type="match status" value="1"/>
</dbReference>
<dbReference type="PROSITE" id="PS00108">
    <property type="entry name" value="PROTEIN_KINASE_ST"/>
    <property type="match status" value="1"/>
</dbReference>
<feature type="domain" description="Protein kinase" evidence="22">
    <location>
        <begin position="424"/>
        <end position="700"/>
    </location>
</feature>
<comment type="function">
    <text evidence="18">Serine/threonine-protein kinase that may function as a signaling receptor of extracellular matrix component. Binding to pectin may have significance in the control of cell expansion, morphogenesis and development.</text>
</comment>
<dbReference type="PROSITE" id="PS00107">
    <property type="entry name" value="PROTEIN_KINASE_ATP"/>
    <property type="match status" value="1"/>
</dbReference>
<evidence type="ECO:0000256" key="8">
    <source>
        <dbReference type="ARBA" id="ARBA00022737"/>
    </source>
</evidence>
<reference evidence="23 24" key="1">
    <citation type="journal article" date="2017" name="Nat. Commun.">
        <title>Genome assembly with in vitro proximity ligation data and whole-genome triplication in lettuce.</title>
        <authorList>
            <person name="Reyes-Chin-Wo S."/>
            <person name="Wang Z."/>
            <person name="Yang X."/>
            <person name="Kozik A."/>
            <person name="Arikit S."/>
            <person name="Song C."/>
            <person name="Xia L."/>
            <person name="Froenicke L."/>
            <person name="Lavelle D.O."/>
            <person name="Truco M.J."/>
            <person name="Xia R."/>
            <person name="Zhu S."/>
            <person name="Xu C."/>
            <person name="Xu H."/>
            <person name="Xu X."/>
            <person name="Cox K."/>
            <person name="Korf I."/>
            <person name="Meyers B.C."/>
            <person name="Michelmore R.W."/>
        </authorList>
    </citation>
    <scope>NUCLEOTIDE SEQUENCE [LARGE SCALE GENOMIC DNA]</scope>
    <source>
        <strain evidence="24">cv. Salinas</strain>
        <tissue evidence="23">Seedlings</tissue>
    </source>
</reference>
<dbReference type="InterPro" id="IPR008271">
    <property type="entry name" value="Ser/Thr_kinase_AS"/>
</dbReference>
<keyword evidence="10" id="KW-0418">Kinase</keyword>
<dbReference type="SMART" id="SM00179">
    <property type="entry name" value="EGF_CA"/>
    <property type="match status" value="1"/>
</dbReference>
<keyword evidence="13 20" id="KW-0472">Membrane</keyword>
<evidence type="ECO:0000256" key="9">
    <source>
        <dbReference type="ARBA" id="ARBA00022741"/>
    </source>
</evidence>
<dbReference type="Gramene" id="rna-gnl|WGS:NBSK|LSAT_6X104461_mrna">
    <property type="protein sequence ID" value="cds-PLY87996.1"/>
    <property type="gene ID" value="gene-LSAT_6X104461"/>
</dbReference>
<feature type="chain" id="PRO_5040426038" description="Protein kinase domain-containing protein" evidence="21">
    <location>
        <begin position="32"/>
        <end position="721"/>
    </location>
</feature>
<evidence type="ECO:0000256" key="6">
    <source>
        <dbReference type="ARBA" id="ARBA00022692"/>
    </source>
</evidence>
<dbReference type="GO" id="GO:0005509">
    <property type="term" value="F:calcium ion binding"/>
    <property type="evidence" value="ECO:0007669"/>
    <property type="project" value="InterPro"/>
</dbReference>
<dbReference type="OrthoDB" id="4062651at2759"/>
<feature type="signal peptide" evidence="21">
    <location>
        <begin position="1"/>
        <end position="31"/>
    </location>
</feature>
<keyword evidence="14" id="KW-1015">Disulfide bond</keyword>
<accession>A0A9R1X4T9</accession>
<dbReference type="Proteomes" id="UP000235145">
    <property type="component" value="Unassembled WGS sequence"/>
</dbReference>
<evidence type="ECO:0000259" key="22">
    <source>
        <dbReference type="PROSITE" id="PS50011"/>
    </source>
</evidence>
<evidence type="ECO:0000256" key="5">
    <source>
        <dbReference type="ARBA" id="ARBA00022679"/>
    </source>
</evidence>
<dbReference type="InterPro" id="IPR017441">
    <property type="entry name" value="Protein_kinase_ATP_BS"/>
</dbReference>
<dbReference type="GO" id="GO:0005524">
    <property type="term" value="F:ATP binding"/>
    <property type="evidence" value="ECO:0007669"/>
    <property type="project" value="UniProtKB-UniRule"/>
</dbReference>
<evidence type="ECO:0000256" key="12">
    <source>
        <dbReference type="ARBA" id="ARBA00022989"/>
    </source>
</evidence>
<dbReference type="SUPFAM" id="SSF56112">
    <property type="entry name" value="Protein kinase-like (PK-like)"/>
    <property type="match status" value="1"/>
</dbReference>
<keyword evidence="8" id="KW-0677">Repeat</keyword>
<comment type="caution">
    <text evidence="23">The sequence shown here is derived from an EMBL/GenBank/DDBJ whole genome shotgun (WGS) entry which is preliminary data.</text>
</comment>
<feature type="binding site" evidence="19">
    <location>
        <position position="453"/>
    </location>
    <ligand>
        <name>ATP</name>
        <dbReference type="ChEBI" id="CHEBI:30616"/>
    </ligand>
</feature>
<keyword evidence="12 20" id="KW-1133">Transmembrane helix</keyword>
<keyword evidence="6 20" id="KW-0812">Transmembrane</keyword>
<dbReference type="Gene3D" id="1.10.510.10">
    <property type="entry name" value="Transferase(Phosphotransferase) domain 1"/>
    <property type="match status" value="1"/>
</dbReference>
<keyword evidence="4" id="KW-0597">Phosphoprotein</keyword>
<dbReference type="SMART" id="SM00220">
    <property type="entry name" value="S_TKc"/>
    <property type="match status" value="1"/>
</dbReference>
<evidence type="ECO:0000256" key="21">
    <source>
        <dbReference type="SAM" id="SignalP"/>
    </source>
</evidence>
<evidence type="ECO:0000256" key="14">
    <source>
        <dbReference type="ARBA" id="ARBA00023157"/>
    </source>
</evidence>
<evidence type="ECO:0000256" key="13">
    <source>
        <dbReference type="ARBA" id="ARBA00023136"/>
    </source>
</evidence>
<name>A0A9R1X4T9_LACSA</name>
<keyword evidence="24" id="KW-1185">Reference proteome</keyword>
<dbReference type="Gene3D" id="2.10.25.10">
    <property type="entry name" value="Laminin"/>
    <property type="match status" value="1"/>
</dbReference>
<dbReference type="GO" id="GO:0007166">
    <property type="term" value="P:cell surface receptor signaling pathway"/>
    <property type="evidence" value="ECO:0000318"/>
    <property type="project" value="GO_Central"/>
</dbReference>
<dbReference type="Gene3D" id="3.30.200.20">
    <property type="entry name" value="Phosphorylase Kinase, domain 1"/>
    <property type="match status" value="1"/>
</dbReference>
<dbReference type="InterPro" id="IPR001881">
    <property type="entry name" value="EGF-like_Ca-bd_dom"/>
</dbReference>
<comment type="catalytic activity">
    <reaction evidence="16">
        <text>L-seryl-[protein] + ATP = O-phospho-L-seryl-[protein] + ADP + H(+)</text>
        <dbReference type="Rhea" id="RHEA:17989"/>
        <dbReference type="Rhea" id="RHEA-COMP:9863"/>
        <dbReference type="Rhea" id="RHEA-COMP:11604"/>
        <dbReference type="ChEBI" id="CHEBI:15378"/>
        <dbReference type="ChEBI" id="CHEBI:29999"/>
        <dbReference type="ChEBI" id="CHEBI:30616"/>
        <dbReference type="ChEBI" id="CHEBI:83421"/>
        <dbReference type="ChEBI" id="CHEBI:456216"/>
    </reaction>
</comment>
<dbReference type="InterPro" id="IPR018097">
    <property type="entry name" value="EGF_Ca-bd_CS"/>
</dbReference>
<keyword evidence="2" id="KW-0723">Serine/threonine-protein kinase</keyword>
<evidence type="ECO:0000256" key="20">
    <source>
        <dbReference type="SAM" id="Phobius"/>
    </source>
</evidence>
<dbReference type="PROSITE" id="PS50011">
    <property type="entry name" value="PROTEIN_KINASE_DOM"/>
    <property type="match status" value="1"/>
</dbReference>
<evidence type="ECO:0000256" key="1">
    <source>
        <dbReference type="ARBA" id="ARBA00004479"/>
    </source>
</evidence>
<dbReference type="InterPro" id="IPR000742">
    <property type="entry name" value="EGF"/>
</dbReference>
<dbReference type="CDD" id="cd00054">
    <property type="entry name" value="EGF_CA"/>
    <property type="match status" value="1"/>
</dbReference>
<evidence type="ECO:0000256" key="3">
    <source>
        <dbReference type="ARBA" id="ARBA00022536"/>
    </source>
</evidence>
<keyword evidence="15" id="KW-0325">Glycoprotein</keyword>
<dbReference type="InterPro" id="IPR045274">
    <property type="entry name" value="WAK-like"/>
</dbReference>
<dbReference type="EMBL" id="NBSK02000006">
    <property type="protein sequence ID" value="KAJ0199311.1"/>
    <property type="molecule type" value="Genomic_DNA"/>
</dbReference>
<keyword evidence="3" id="KW-0245">EGF-like domain</keyword>
<evidence type="ECO:0000256" key="2">
    <source>
        <dbReference type="ARBA" id="ARBA00022527"/>
    </source>
</evidence>
<dbReference type="InterPro" id="IPR000719">
    <property type="entry name" value="Prot_kinase_dom"/>
</dbReference>
<evidence type="ECO:0000256" key="17">
    <source>
        <dbReference type="ARBA" id="ARBA00047951"/>
    </source>
</evidence>
<dbReference type="InterPro" id="IPR025287">
    <property type="entry name" value="WAK_GUB"/>
</dbReference>
<dbReference type="GO" id="GO:0005886">
    <property type="term" value="C:plasma membrane"/>
    <property type="evidence" value="ECO:0000318"/>
    <property type="project" value="GO_Central"/>
</dbReference>
<organism evidence="23 24">
    <name type="scientific">Lactuca sativa</name>
    <name type="common">Garden lettuce</name>
    <dbReference type="NCBI Taxonomy" id="4236"/>
    <lineage>
        <taxon>Eukaryota</taxon>
        <taxon>Viridiplantae</taxon>
        <taxon>Streptophyta</taxon>
        <taxon>Embryophyta</taxon>
        <taxon>Tracheophyta</taxon>
        <taxon>Spermatophyta</taxon>
        <taxon>Magnoliopsida</taxon>
        <taxon>eudicotyledons</taxon>
        <taxon>Gunneridae</taxon>
        <taxon>Pentapetalae</taxon>
        <taxon>asterids</taxon>
        <taxon>campanulids</taxon>
        <taxon>Asterales</taxon>
        <taxon>Asteraceae</taxon>
        <taxon>Cichorioideae</taxon>
        <taxon>Cichorieae</taxon>
        <taxon>Lactucinae</taxon>
        <taxon>Lactuca</taxon>
    </lineage>
</organism>
<comment type="catalytic activity">
    <reaction evidence="17">
        <text>L-threonyl-[protein] + ATP = O-phospho-L-threonyl-[protein] + ADP + H(+)</text>
        <dbReference type="Rhea" id="RHEA:46608"/>
        <dbReference type="Rhea" id="RHEA-COMP:11060"/>
        <dbReference type="Rhea" id="RHEA-COMP:11605"/>
        <dbReference type="ChEBI" id="CHEBI:15378"/>
        <dbReference type="ChEBI" id="CHEBI:30013"/>
        <dbReference type="ChEBI" id="CHEBI:30616"/>
        <dbReference type="ChEBI" id="CHEBI:61977"/>
        <dbReference type="ChEBI" id="CHEBI:456216"/>
    </reaction>
</comment>
<keyword evidence="9 19" id="KW-0547">Nucleotide-binding</keyword>
<dbReference type="SUPFAM" id="SSF57196">
    <property type="entry name" value="EGF/Laminin"/>
    <property type="match status" value="1"/>
</dbReference>
<evidence type="ECO:0000256" key="11">
    <source>
        <dbReference type="ARBA" id="ARBA00022840"/>
    </source>
</evidence>
<dbReference type="PANTHER" id="PTHR27005">
    <property type="entry name" value="WALL-ASSOCIATED RECEPTOR KINASE-LIKE 21"/>
    <property type="match status" value="1"/>
</dbReference>
<dbReference type="FunFam" id="3.30.200.20:FF:000043">
    <property type="entry name" value="Wall-associated receptor kinase 2"/>
    <property type="match status" value="1"/>
</dbReference>
<evidence type="ECO:0000256" key="18">
    <source>
        <dbReference type="ARBA" id="ARBA00058961"/>
    </source>
</evidence>
<sequence>MAKSRGITTGNLLKLLHPFTILIVILSRTKAESEVALSLPGCPDKCGNITIPYPFGTIEGCYLSKKYHVNCSTLSVSETKFKLLHISFDGYMRGLLPIGYRCYNTSHKITIGQEPKIKLSRFRVSSTENLLTVVGCDARANMKTAKGEGYYTGCLSMTGCDGLTRGSCLGMGCSQVPVPPYLTRFRIHAQSNTRGENVGNWSYNNCTYGFLVEKGGYIFRKKDVDNLKKRAFPVVLEWSVDYITCEEAQKNMSTYACQENSVCLDTTTESNRTYQGYRCQCSKGYQGNPYLPNGCQDVDECQGAQHDCKYDCSNVNGSYSCSCPLGQQGDGRKDGNGCSYTQGIKSLGNSVYWGISMGTSASFLLTFIIYWGLRQRQIMKSRERFFKKNGGLILQKVLFESKQLSSHMAKIFAARDLEKATNNFQKTNIIGQGGYGTVYKGTLSDKTMVAIKKAKSIDESQIEQFINEVIILSEISHPNVVKLLGCCLETQTPLLIYEFVTNKTIFHHLHEQDFISSMTFERRLNIATQTAEALAHIYSTTQIIHRDIKSLNILLTDDYTAKVSDFGISRFIPMDETHIQTLVHGTLGYIDPEYFRSGILTEKSDVYSFGMLLVELLTGRKVFSRDRTESDLGLAAYFISSLERGHLLQVLDDKVKKDGVNEHIRYFARLAKDCLELEGKKRPNMVRVKEELNELRQSYLKSSIMSKKIKHDDLYEILYFD</sequence>
<evidence type="ECO:0000256" key="16">
    <source>
        <dbReference type="ARBA" id="ARBA00047558"/>
    </source>
</evidence>
<dbReference type="InterPro" id="IPR011009">
    <property type="entry name" value="Kinase-like_dom_sf"/>
</dbReference>